<dbReference type="InterPro" id="IPR025714">
    <property type="entry name" value="Methyltranfer_dom"/>
</dbReference>
<dbReference type="RefSeq" id="XP_005106853.1">
    <property type="nucleotide sequence ID" value="XM_005106796.3"/>
</dbReference>
<evidence type="ECO:0000313" key="6">
    <source>
        <dbReference type="RefSeq" id="XP_035827898.1"/>
    </source>
</evidence>
<dbReference type="RefSeq" id="XP_035827898.1">
    <property type="nucleotide sequence ID" value="XM_035972005.1"/>
</dbReference>
<evidence type="ECO:0000313" key="4">
    <source>
        <dbReference type="RefSeq" id="XP_005106853.1"/>
    </source>
</evidence>
<dbReference type="InterPro" id="IPR036390">
    <property type="entry name" value="WH_DNA-bd_sf"/>
</dbReference>
<dbReference type="Pfam" id="PF21320">
    <property type="entry name" value="WHD_Rv2258c"/>
    <property type="match status" value="1"/>
</dbReference>
<dbReference type="Proteomes" id="UP000694888">
    <property type="component" value="Unplaced"/>
</dbReference>
<dbReference type="SUPFAM" id="SSF53335">
    <property type="entry name" value="S-adenosyl-L-methionine-dependent methyltransferases"/>
    <property type="match status" value="1"/>
</dbReference>
<dbReference type="Pfam" id="PF13847">
    <property type="entry name" value="Methyltransf_31"/>
    <property type="match status" value="1"/>
</dbReference>
<feature type="domain" description="S-adenosylmethionine-dependent methyltransferase Rv2258c-like winged HTH" evidence="2">
    <location>
        <begin position="26"/>
        <end position="78"/>
    </location>
</feature>
<dbReference type="Gene3D" id="3.40.50.150">
    <property type="entry name" value="Vaccinia Virus protein VP39"/>
    <property type="match status" value="1"/>
</dbReference>
<dbReference type="InterPro" id="IPR048711">
    <property type="entry name" value="WHD_Rv2258c"/>
</dbReference>
<dbReference type="PANTHER" id="PTHR45128">
    <property type="entry name" value="METHYLTRANSFERASE TYPE 11"/>
    <property type="match status" value="1"/>
</dbReference>
<evidence type="ECO:0000313" key="3">
    <source>
        <dbReference type="Proteomes" id="UP000694888"/>
    </source>
</evidence>
<organism evidence="3 6">
    <name type="scientific">Aplysia californica</name>
    <name type="common">California sea hare</name>
    <dbReference type="NCBI Taxonomy" id="6500"/>
    <lineage>
        <taxon>Eukaryota</taxon>
        <taxon>Metazoa</taxon>
        <taxon>Spiralia</taxon>
        <taxon>Lophotrochozoa</taxon>
        <taxon>Mollusca</taxon>
        <taxon>Gastropoda</taxon>
        <taxon>Heterobranchia</taxon>
        <taxon>Euthyneura</taxon>
        <taxon>Tectipleura</taxon>
        <taxon>Aplysiida</taxon>
        <taxon>Aplysioidea</taxon>
        <taxon>Aplysiidae</taxon>
        <taxon>Aplysia</taxon>
    </lineage>
</organism>
<feature type="domain" description="Methyltransferase" evidence="1">
    <location>
        <begin position="167"/>
        <end position="283"/>
    </location>
</feature>
<reference evidence="4 5" key="1">
    <citation type="submission" date="2025-05" db="UniProtKB">
        <authorList>
            <consortium name="RefSeq"/>
        </authorList>
    </citation>
    <scope>IDENTIFICATION</scope>
</reference>
<name>A0ABM1VZQ5_APLCA</name>
<evidence type="ECO:0000259" key="2">
    <source>
        <dbReference type="Pfam" id="PF21320"/>
    </source>
</evidence>
<dbReference type="PANTHER" id="PTHR45128:SF1">
    <property type="entry name" value="S-ADENOSYLMETHIONINE-DEPENDENT METHYLTRANSFERASE RV2258C"/>
    <property type="match status" value="1"/>
</dbReference>
<dbReference type="SUPFAM" id="SSF46785">
    <property type="entry name" value="Winged helix' DNA-binding domain"/>
    <property type="match status" value="1"/>
</dbReference>
<sequence length="352" mass="38168">MADTSSPFVKNLEVIIGSSFTGSILSLAYELGILQALMDAMEPMTSQQVADGTNLKERYVRECLNCLVCAQIVEASKDGGGTVRYHVTPELGVALQSSSTQMIGMLASQFMRYKGIMDCFKKEGPYSYPFAEDMESMAGIDKVSASKMELERELILSNMPGLREKLESGINVIEIGSGRGSALCDLAQKFPNSKFTGSEYVQSAVQILQDKVKKLNLSNIEMVQLDILDIPDAYTGKFDFLLINDVIHDLPNPLGGLKGCRKVLKTGSHFAFMEIDGTGDVTANKDVPGCSLLYGVSIFNCVPQAYQSEDSTAYGACWGRAEAARLAGEAGFKVVSQHNHSGFFVLHACQAV</sequence>
<gene>
    <name evidence="4 5 6" type="primary">LOC101849487</name>
</gene>
<proteinExistence type="predicted"/>
<protein>
    <submittedName>
        <fullName evidence="4 5">Uncharacterized protein LOC101849487</fullName>
    </submittedName>
</protein>
<dbReference type="RefSeq" id="XP_012942647.1">
    <property type="nucleotide sequence ID" value="XM_013087193.2"/>
</dbReference>
<dbReference type="InterPro" id="IPR036388">
    <property type="entry name" value="WH-like_DNA-bd_sf"/>
</dbReference>
<accession>A0ABM1VZQ5</accession>
<evidence type="ECO:0000259" key="1">
    <source>
        <dbReference type="Pfam" id="PF13847"/>
    </source>
</evidence>
<dbReference type="InterPro" id="IPR053173">
    <property type="entry name" value="SAM-binding_MTase"/>
</dbReference>
<evidence type="ECO:0000313" key="5">
    <source>
        <dbReference type="RefSeq" id="XP_012942647.1"/>
    </source>
</evidence>
<dbReference type="CDD" id="cd02440">
    <property type="entry name" value="AdoMet_MTases"/>
    <property type="match status" value="1"/>
</dbReference>
<keyword evidence="3" id="KW-1185">Reference proteome</keyword>
<dbReference type="InterPro" id="IPR029063">
    <property type="entry name" value="SAM-dependent_MTases_sf"/>
</dbReference>
<dbReference type="GeneID" id="101849487"/>
<dbReference type="Gene3D" id="1.10.10.10">
    <property type="entry name" value="Winged helix-like DNA-binding domain superfamily/Winged helix DNA-binding domain"/>
    <property type="match status" value="1"/>
</dbReference>